<name>A0A1G8I7Y4_9BACI</name>
<proteinExistence type="predicted"/>
<evidence type="ECO:0000313" key="2">
    <source>
        <dbReference type="Proteomes" id="UP000199163"/>
    </source>
</evidence>
<protein>
    <submittedName>
        <fullName evidence="1">Uncharacterized protein</fullName>
    </submittedName>
</protein>
<dbReference type="AlphaFoldDB" id="A0A1G8I7Y4"/>
<sequence>MRFIDYAQAIESGLTDKDICKRTGMTRRALRSLKEDWGLINHEKPRIRPRKRGGKL</sequence>
<dbReference type="STRING" id="568899.SAMN05192534_12333"/>
<reference evidence="1 2" key="1">
    <citation type="submission" date="2016-10" db="EMBL/GenBank/DDBJ databases">
        <authorList>
            <person name="de Groot N.N."/>
        </authorList>
    </citation>
    <scope>NUCLEOTIDE SEQUENCE [LARGE SCALE GENOMIC DNA]</scope>
    <source>
        <strain evidence="1 2">DSM 21632</strain>
    </source>
</reference>
<organism evidence="1 2">
    <name type="scientific">Alteribacillus persepolensis</name>
    <dbReference type="NCBI Taxonomy" id="568899"/>
    <lineage>
        <taxon>Bacteria</taxon>
        <taxon>Bacillati</taxon>
        <taxon>Bacillota</taxon>
        <taxon>Bacilli</taxon>
        <taxon>Bacillales</taxon>
        <taxon>Bacillaceae</taxon>
        <taxon>Alteribacillus</taxon>
    </lineage>
</organism>
<dbReference type="EMBL" id="FNDK01000023">
    <property type="protein sequence ID" value="SDI15033.1"/>
    <property type="molecule type" value="Genomic_DNA"/>
</dbReference>
<accession>A0A1G8I7Y4</accession>
<dbReference type="Proteomes" id="UP000199163">
    <property type="component" value="Unassembled WGS sequence"/>
</dbReference>
<gene>
    <name evidence="1" type="ORF">SAMN05192534_12333</name>
</gene>
<keyword evidence="2" id="KW-1185">Reference proteome</keyword>
<evidence type="ECO:0000313" key="1">
    <source>
        <dbReference type="EMBL" id="SDI15033.1"/>
    </source>
</evidence>